<name>A0ABW0I4W4_9BACT</name>
<reference evidence="4" key="1">
    <citation type="journal article" date="2019" name="Int. J. Syst. Evol. Microbiol.">
        <title>The Global Catalogue of Microorganisms (GCM) 10K type strain sequencing project: providing services to taxonomists for standard genome sequencing and annotation.</title>
        <authorList>
            <consortium name="The Broad Institute Genomics Platform"/>
            <consortium name="The Broad Institute Genome Sequencing Center for Infectious Disease"/>
            <person name="Wu L."/>
            <person name="Ma J."/>
        </authorList>
    </citation>
    <scope>NUCLEOTIDE SEQUENCE [LARGE SCALE GENOMIC DNA]</scope>
    <source>
        <strain evidence="4">CCUG 55250</strain>
    </source>
</reference>
<dbReference type="InterPro" id="IPR000209">
    <property type="entry name" value="Peptidase_S8/S53_dom"/>
</dbReference>
<dbReference type="Proteomes" id="UP001596106">
    <property type="component" value="Unassembled WGS sequence"/>
</dbReference>
<evidence type="ECO:0000256" key="1">
    <source>
        <dbReference type="ARBA" id="ARBA00011073"/>
    </source>
</evidence>
<comment type="similarity">
    <text evidence="1">Belongs to the peptidase S8 family.</text>
</comment>
<evidence type="ECO:0000313" key="4">
    <source>
        <dbReference type="Proteomes" id="UP001596106"/>
    </source>
</evidence>
<dbReference type="EMBL" id="JBHSMA010000001">
    <property type="protein sequence ID" value="MFC5408374.1"/>
    <property type="molecule type" value="Genomic_DNA"/>
</dbReference>
<feature type="domain" description="Peptidase S8/S53" evidence="2">
    <location>
        <begin position="184"/>
        <end position="456"/>
    </location>
</feature>
<dbReference type="PANTHER" id="PTHR43399:SF4">
    <property type="entry name" value="CELL WALL-ASSOCIATED PROTEASE"/>
    <property type="match status" value="1"/>
</dbReference>
<sequence length="512" mass="56132">MRIVTTVFLLGLLALGLQSCDWLIPLLRSHPQAPHLPDQNIILFRPQLTATGSQPMPIAMQHAMVQAANESLKNAGKDTLRISRWCPCDSSLVLLEGHQLDDLLINGREMASSTRPSGGVSGNPPFADITYNPTANELKWPELVGEGSLNYILSLPFYHQPKDAIVKVPLRPFILPTDSTTKPFIIAITDTGFQPGLYPAANGQFWVNPGESTTSDRDQNGLVGDMTGWDFVTNTNLPYDSNGHGTLVTSLIHEQLRTNEWASKNVRFMYLKTYSLNGKGTLFNNLCALSYARQKGAQLINASWGFYSPKESLLLGYFIKELSATNRVLVVAAGNANGDLERSPFGLVPSSYYRNLETNPFWPARYSGAYQHVITATTIHPTTKALASKHTSDDFLAYSVCADQNYSDPFVNVGVYNNRNRPNPYCSVLNITAPNQGAMASGSSFAAPVVTGRLAARLGETWTTGKRDVLFARLENQSATIPAGTPQLPTLRSHPTLTSQINAGRYIKRVEP</sequence>
<evidence type="ECO:0000313" key="3">
    <source>
        <dbReference type="EMBL" id="MFC5408374.1"/>
    </source>
</evidence>
<comment type="caution">
    <text evidence="3">The sequence shown here is derived from an EMBL/GenBank/DDBJ whole genome shotgun (WGS) entry which is preliminary data.</text>
</comment>
<gene>
    <name evidence="3" type="ORF">ACFPMF_03580</name>
</gene>
<dbReference type="RefSeq" id="WP_379841184.1">
    <property type="nucleotide sequence ID" value="NZ_JBHSMA010000001.1"/>
</dbReference>
<accession>A0ABW0I4W4</accession>
<protein>
    <submittedName>
        <fullName evidence="3">S8 family serine peptidase</fullName>
    </submittedName>
</protein>
<dbReference type="Pfam" id="PF00082">
    <property type="entry name" value="Peptidase_S8"/>
    <property type="match status" value="1"/>
</dbReference>
<dbReference type="InterPro" id="IPR036852">
    <property type="entry name" value="Peptidase_S8/S53_dom_sf"/>
</dbReference>
<dbReference type="PANTHER" id="PTHR43399">
    <property type="entry name" value="SUBTILISIN-RELATED"/>
    <property type="match status" value="1"/>
</dbReference>
<keyword evidence="4" id="KW-1185">Reference proteome</keyword>
<dbReference type="Gene3D" id="3.40.50.200">
    <property type="entry name" value="Peptidase S8/S53 domain"/>
    <property type="match status" value="1"/>
</dbReference>
<organism evidence="3 4">
    <name type="scientific">Larkinella bovis</name>
    <dbReference type="NCBI Taxonomy" id="683041"/>
    <lineage>
        <taxon>Bacteria</taxon>
        <taxon>Pseudomonadati</taxon>
        <taxon>Bacteroidota</taxon>
        <taxon>Cytophagia</taxon>
        <taxon>Cytophagales</taxon>
        <taxon>Spirosomataceae</taxon>
        <taxon>Larkinella</taxon>
    </lineage>
</organism>
<dbReference type="SUPFAM" id="SSF52743">
    <property type="entry name" value="Subtilisin-like"/>
    <property type="match status" value="1"/>
</dbReference>
<evidence type="ECO:0000259" key="2">
    <source>
        <dbReference type="Pfam" id="PF00082"/>
    </source>
</evidence>
<dbReference type="InterPro" id="IPR051048">
    <property type="entry name" value="Peptidase_S8/S53_subtilisin"/>
</dbReference>
<dbReference type="PROSITE" id="PS51257">
    <property type="entry name" value="PROKAR_LIPOPROTEIN"/>
    <property type="match status" value="1"/>
</dbReference>
<proteinExistence type="inferred from homology"/>